<name>A0ACD5GSG6_9CYAN</name>
<dbReference type="Proteomes" id="UP000095472">
    <property type="component" value="Chromosome"/>
</dbReference>
<dbReference type="EMBL" id="CP182909">
    <property type="protein sequence ID" value="XPM63838.1"/>
    <property type="molecule type" value="Genomic_DNA"/>
</dbReference>
<sequence>MPRLSDNSVPTPSTENPFHPQISQILEQIADAVLLLDAHGTKSFTSIPAPNNFFAQLKPEFTSLAPHLTTN</sequence>
<reference evidence="1 2" key="1">
    <citation type="journal article" date="2016" name="Genome Announc.">
        <title>Draft Genome Sequence of the Thermotolerant Cyanobacterium Desertifilum sp. IPPAS B-1220.</title>
        <authorList>
            <person name="Mironov K.S."/>
            <person name="Sinetova M.A."/>
            <person name="Bolatkhan K."/>
            <person name="Zayadan B.K."/>
            <person name="Ustinova V.V."/>
            <person name="Kupriyanova E.V."/>
            <person name="Skrypnik A.N."/>
            <person name="Gogoleva N.E."/>
            <person name="Gogolev Y.V."/>
            <person name="Los D.A."/>
        </authorList>
    </citation>
    <scope>NUCLEOTIDE SEQUENCE [LARGE SCALE GENOMIC DNA]</scope>
    <source>
        <strain evidence="1 2">IPPAS B-1220</strain>
    </source>
</reference>
<protein>
    <submittedName>
        <fullName evidence="1">Uncharacterized protein</fullName>
    </submittedName>
</protein>
<organism evidence="1 2">
    <name type="scientific">Desertifilum tharense IPPAS B-1220</name>
    <dbReference type="NCBI Taxonomy" id="1781255"/>
    <lineage>
        <taxon>Bacteria</taxon>
        <taxon>Bacillati</taxon>
        <taxon>Cyanobacteriota</taxon>
        <taxon>Cyanophyceae</taxon>
        <taxon>Desertifilales</taxon>
        <taxon>Desertifilaceae</taxon>
        <taxon>Desertifilum</taxon>
    </lineage>
</organism>
<proteinExistence type="predicted"/>
<evidence type="ECO:0000313" key="1">
    <source>
        <dbReference type="EMBL" id="XPM63838.1"/>
    </source>
</evidence>
<evidence type="ECO:0000313" key="2">
    <source>
        <dbReference type="Proteomes" id="UP000095472"/>
    </source>
</evidence>
<keyword evidence="2" id="KW-1185">Reference proteome</keyword>
<accession>A0ACD5GSG6</accession>
<gene>
    <name evidence="1" type="ORF">BH720_032535</name>
</gene>